<feature type="domain" description="DUF4124" evidence="3">
    <location>
        <begin position="9"/>
        <end position="60"/>
    </location>
</feature>
<keyword evidence="5" id="KW-1185">Reference proteome</keyword>
<dbReference type="InterPro" id="IPR025392">
    <property type="entry name" value="DUF4124"/>
</dbReference>
<name>A0ABX0FJI6_9BURK</name>
<dbReference type="Proteomes" id="UP000666369">
    <property type="component" value="Unassembled WGS sequence"/>
</dbReference>
<sequence>MKTCAVVVLCTATLAAHAQTVHKCTLDGKVSYSDQPCPEGTAARAVLDVPAAPAADPEAIKSLRQQKKQADTLEKSRLKRQEKDEREDAAASRAAAVQRKKCAKLQLNKRWADEDARSATGKAADPARLKARRAGEAMALECPR</sequence>
<evidence type="ECO:0000313" key="4">
    <source>
        <dbReference type="EMBL" id="NGZ84716.1"/>
    </source>
</evidence>
<proteinExistence type="predicted"/>
<dbReference type="RefSeq" id="WP_166102189.1">
    <property type="nucleotide sequence ID" value="NZ_JAADJT010000004.1"/>
</dbReference>
<gene>
    <name evidence="4" type="ORF">GW587_10650</name>
</gene>
<organism evidence="4 5">
    <name type="scientific">Duganella aceris</name>
    <dbReference type="NCBI Taxonomy" id="2703883"/>
    <lineage>
        <taxon>Bacteria</taxon>
        <taxon>Pseudomonadati</taxon>
        <taxon>Pseudomonadota</taxon>
        <taxon>Betaproteobacteria</taxon>
        <taxon>Burkholderiales</taxon>
        <taxon>Oxalobacteraceae</taxon>
        <taxon>Telluria group</taxon>
        <taxon>Duganella</taxon>
    </lineage>
</organism>
<feature type="signal peptide" evidence="2">
    <location>
        <begin position="1"/>
        <end position="18"/>
    </location>
</feature>
<dbReference type="EMBL" id="JAADJT010000004">
    <property type="protein sequence ID" value="NGZ84716.1"/>
    <property type="molecule type" value="Genomic_DNA"/>
</dbReference>
<evidence type="ECO:0000256" key="2">
    <source>
        <dbReference type="SAM" id="SignalP"/>
    </source>
</evidence>
<evidence type="ECO:0000256" key="1">
    <source>
        <dbReference type="SAM" id="MobiDB-lite"/>
    </source>
</evidence>
<evidence type="ECO:0000313" key="5">
    <source>
        <dbReference type="Proteomes" id="UP000666369"/>
    </source>
</evidence>
<feature type="region of interest" description="Disordered" evidence="1">
    <location>
        <begin position="63"/>
        <end position="93"/>
    </location>
</feature>
<accession>A0ABX0FJI6</accession>
<dbReference type="Pfam" id="PF13511">
    <property type="entry name" value="DUF4124"/>
    <property type="match status" value="1"/>
</dbReference>
<comment type="caution">
    <text evidence="4">The sequence shown here is derived from an EMBL/GenBank/DDBJ whole genome shotgun (WGS) entry which is preliminary data.</text>
</comment>
<feature type="compositionally biased region" description="Basic and acidic residues" evidence="1">
    <location>
        <begin position="68"/>
        <end position="90"/>
    </location>
</feature>
<protein>
    <submittedName>
        <fullName evidence="4">DUF4124 domain-containing protein</fullName>
    </submittedName>
</protein>
<evidence type="ECO:0000259" key="3">
    <source>
        <dbReference type="Pfam" id="PF13511"/>
    </source>
</evidence>
<keyword evidence="2" id="KW-0732">Signal</keyword>
<feature type="chain" id="PRO_5046914689" evidence="2">
    <location>
        <begin position="19"/>
        <end position="144"/>
    </location>
</feature>
<reference evidence="5" key="1">
    <citation type="submission" date="2023-07" db="EMBL/GenBank/DDBJ databases">
        <title>Duganella aceri sp. nov., isolated from tree sap.</title>
        <authorList>
            <person name="Kim I.S."/>
        </authorList>
    </citation>
    <scope>NUCLEOTIDE SEQUENCE [LARGE SCALE GENOMIC DNA]</scope>
    <source>
        <strain evidence="5">SAP-35</strain>
    </source>
</reference>